<keyword evidence="1" id="KW-1133">Transmembrane helix</keyword>
<feature type="transmembrane region" description="Helical" evidence="1">
    <location>
        <begin position="26"/>
        <end position="47"/>
    </location>
</feature>
<organism evidence="2 3">
    <name type="scientific">Vitis vinifera</name>
    <name type="common">Grape</name>
    <dbReference type="NCBI Taxonomy" id="29760"/>
    <lineage>
        <taxon>Eukaryota</taxon>
        <taxon>Viridiplantae</taxon>
        <taxon>Streptophyta</taxon>
        <taxon>Embryophyta</taxon>
        <taxon>Tracheophyta</taxon>
        <taxon>Spermatophyta</taxon>
        <taxon>Magnoliopsida</taxon>
        <taxon>eudicotyledons</taxon>
        <taxon>Gunneridae</taxon>
        <taxon>Pentapetalae</taxon>
        <taxon>rosids</taxon>
        <taxon>Vitales</taxon>
        <taxon>Vitaceae</taxon>
        <taxon>Viteae</taxon>
        <taxon>Vitis</taxon>
    </lineage>
</organism>
<reference evidence="2 3" key="1">
    <citation type="journal article" date="2018" name="PLoS Genet.">
        <title>Population sequencing reveals clonal diversity and ancestral inbreeding in the grapevine cultivar Chardonnay.</title>
        <authorList>
            <person name="Roach M.J."/>
            <person name="Johnson D.L."/>
            <person name="Bohlmann J."/>
            <person name="van Vuuren H.J."/>
            <person name="Jones S.J."/>
            <person name="Pretorius I.S."/>
            <person name="Schmidt S.A."/>
            <person name="Borneman A.R."/>
        </authorList>
    </citation>
    <scope>NUCLEOTIDE SEQUENCE [LARGE SCALE GENOMIC DNA]</scope>
    <source>
        <strain evidence="3">cv. Chardonnay</strain>
        <tissue evidence="2">Leaf</tissue>
    </source>
</reference>
<evidence type="ECO:0000256" key="1">
    <source>
        <dbReference type="SAM" id="Phobius"/>
    </source>
</evidence>
<evidence type="ECO:0000313" key="2">
    <source>
        <dbReference type="EMBL" id="RVW38863.1"/>
    </source>
</evidence>
<dbReference type="PANTHER" id="PTHR33240:SF8">
    <property type="entry name" value="OS03G0439900 PROTEIN"/>
    <property type="match status" value="1"/>
</dbReference>
<sequence>MGFSPFALENPGQILLGFNGVSTTSLGYVVLLVQVELVVLNVLLSIIEDLSHFNAIMGRTWLHGMKVIPSTYHQIVSYLTEDGQVNLFGSQLAA</sequence>
<accession>A0A438DTQ7</accession>
<proteinExistence type="predicted"/>
<name>A0A438DTQ7_VITVI</name>
<protein>
    <submittedName>
        <fullName evidence="2">Uncharacterized protein</fullName>
    </submittedName>
</protein>
<comment type="caution">
    <text evidence="2">The sequence shown here is derived from an EMBL/GenBank/DDBJ whole genome shotgun (WGS) entry which is preliminary data.</text>
</comment>
<dbReference type="Proteomes" id="UP000288805">
    <property type="component" value="Unassembled WGS sequence"/>
</dbReference>
<gene>
    <name evidence="2" type="ORF">CK203_073620</name>
</gene>
<dbReference type="AlphaFoldDB" id="A0A438DTQ7"/>
<dbReference type="PANTHER" id="PTHR33240">
    <property type="entry name" value="OS08G0508500 PROTEIN"/>
    <property type="match status" value="1"/>
</dbReference>
<keyword evidence="1" id="KW-0812">Transmembrane</keyword>
<keyword evidence="1" id="KW-0472">Membrane</keyword>
<evidence type="ECO:0000313" key="3">
    <source>
        <dbReference type="Proteomes" id="UP000288805"/>
    </source>
</evidence>
<dbReference type="EMBL" id="QGNW01001499">
    <property type="protein sequence ID" value="RVW38863.1"/>
    <property type="molecule type" value="Genomic_DNA"/>
</dbReference>